<dbReference type="EMBL" id="KX241618">
    <property type="protein sequence ID" value="ANT45297.1"/>
    <property type="molecule type" value="Genomic_DNA"/>
</dbReference>
<sequence>MSRWDGVDRRFNHARRAEDQQRALEHYQGELDRLQGQFLREALQKAGPGGRVVVTQLHDEILFTVENKA</sequence>
<name>A0A1X9IAT2_9CAUD</name>
<protein>
    <submittedName>
        <fullName evidence="1">Uncharacterized protein</fullName>
    </submittedName>
</protein>
<dbReference type="Proteomes" id="UP000223047">
    <property type="component" value="Segment"/>
</dbReference>
<keyword evidence="2" id="KW-1185">Reference proteome</keyword>
<evidence type="ECO:0000313" key="1">
    <source>
        <dbReference type="EMBL" id="ANT45297.1"/>
    </source>
</evidence>
<reference evidence="1 2" key="1">
    <citation type="submission" date="2016-05" db="EMBL/GenBank/DDBJ databases">
        <title>A Novel Xanthomonas Oryzae pv. Oryzae Phage Xoo-sp2 as Possible Biocontrol Agent in Plant.</title>
        <authorList>
            <person name="Dong Z."/>
            <person name="Liu J."/>
            <person name="Peng D."/>
        </authorList>
    </citation>
    <scope>NUCLEOTIDE SEQUENCE [LARGE SCALE GENOMIC DNA]</scope>
</reference>
<organism evidence="1 2">
    <name type="scientific">Xanthomonas phage Xoo-sp2</name>
    <dbReference type="NCBI Taxonomy" id="1852622"/>
    <lineage>
        <taxon>Viruses</taxon>
        <taxon>Duplodnaviria</taxon>
        <taxon>Heunggongvirae</taxon>
        <taxon>Uroviricota</taxon>
        <taxon>Caudoviricetes</taxon>
        <taxon>Mesyanzhinovviridae</taxon>
        <taxon>Bradleyvirinae</taxon>
        <taxon>Xooduovirus</taxon>
        <taxon>Xooduovirus Xoosp2</taxon>
    </lineage>
</organism>
<gene>
    <name evidence="1" type="ORF">Xoosp2_75</name>
</gene>
<proteinExistence type="predicted"/>
<evidence type="ECO:0000313" key="2">
    <source>
        <dbReference type="Proteomes" id="UP000223047"/>
    </source>
</evidence>
<accession>A0A1X9IAT2</accession>